<keyword evidence="6" id="KW-1185">Reference proteome</keyword>
<feature type="transmembrane region" description="Helical" evidence="5">
    <location>
        <begin position="36"/>
        <end position="53"/>
    </location>
</feature>
<dbReference type="PANTHER" id="PTHR12479:SF10">
    <property type="entry name" value="LYSOSOMAL-ASSOCIATED TRANSMEMBRANE PROTEIN"/>
    <property type="match status" value="1"/>
</dbReference>
<organism evidence="6 7">
    <name type="scientific">Acrobeloides nanus</name>
    <dbReference type="NCBI Taxonomy" id="290746"/>
    <lineage>
        <taxon>Eukaryota</taxon>
        <taxon>Metazoa</taxon>
        <taxon>Ecdysozoa</taxon>
        <taxon>Nematoda</taxon>
        <taxon>Chromadorea</taxon>
        <taxon>Rhabditida</taxon>
        <taxon>Tylenchina</taxon>
        <taxon>Cephalobomorpha</taxon>
        <taxon>Cephaloboidea</taxon>
        <taxon>Cephalobidae</taxon>
        <taxon>Acrobeloides</taxon>
    </lineage>
</organism>
<dbReference type="GO" id="GO:0012505">
    <property type="term" value="C:endomembrane system"/>
    <property type="evidence" value="ECO:0007669"/>
    <property type="project" value="UniProtKB-SubCell"/>
</dbReference>
<dbReference type="AlphaFoldDB" id="A0A914DKW5"/>
<dbReference type="WBParaSite" id="ACRNAN_scaffold3006.g21794.t1">
    <property type="protein sequence ID" value="ACRNAN_scaffold3006.g21794.t1"/>
    <property type="gene ID" value="ACRNAN_scaffold3006.g21794"/>
</dbReference>
<feature type="transmembrane region" description="Helical" evidence="5">
    <location>
        <begin position="102"/>
        <end position="126"/>
    </location>
</feature>
<evidence type="ECO:0000313" key="7">
    <source>
        <dbReference type="WBParaSite" id="ACRNAN_scaffold3006.g21794.t1"/>
    </source>
</evidence>
<dbReference type="InterPro" id="IPR051115">
    <property type="entry name" value="LAPTM_transporter"/>
</dbReference>
<name>A0A914DKW5_9BILA</name>
<evidence type="ECO:0000256" key="1">
    <source>
        <dbReference type="ARBA" id="ARBA00004127"/>
    </source>
</evidence>
<evidence type="ECO:0000256" key="2">
    <source>
        <dbReference type="ARBA" id="ARBA00022692"/>
    </source>
</evidence>
<protein>
    <submittedName>
        <fullName evidence="7">Uncharacterized protein</fullName>
    </submittedName>
</protein>
<keyword evidence="3 5" id="KW-1133">Transmembrane helix</keyword>
<comment type="subcellular location">
    <subcellularLocation>
        <location evidence="1">Endomembrane system</location>
        <topology evidence="1">Multi-pass membrane protein</topology>
    </subcellularLocation>
</comment>
<accession>A0A914DKW5</accession>
<keyword evidence="2 5" id="KW-0812">Transmembrane</keyword>
<proteinExistence type="predicted"/>
<dbReference type="Proteomes" id="UP000887540">
    <property type="component" value="Unplaced"/>
</dbReference>
<dbReference type="GO" id="GO:0005765">
    <property type="term" value="C:lysosomal membrane"/>
    <property type="evidence" value="ECO:0007669"/>
    <property type="project" value="TreeGrafter"/>
</dbReference>
<evidence type="ECO:0000256" key="5">
    <source>
        <dbReference type="SAM" id="Phobius"/>
    </source>
</evidence>
<evidence type="ECO:0000256" key="4">
    <source>
        <dbReference type="ARBA" id="ARBA00023136"/>
    </source>
</evidence>
<dbReference type="PANTHER" id="PTHR12479">
    <property type="entry name" value="LYSOSOMAL-ASSOCIATED TRANSMEMBRANE PROTEIN"/>
    <property type="match status" value="1"/>
</dbReference>
<keyword evidence="4 5" id="KW-0472">Membrane</keyword>
<evidence type="ECO:0000256" key="3">
    <source>
        <dbReference type="ARBA" id="ARBA00022989"/>
    </source>
</evidence>
<feature type="transmembrane region" description="Helical" evidence="5">
    <location>
        <begin position="74"/>
        <end position="96"/>
    </location>
</feature>
<sequence length="144" mass="16460">MSSKYDVEKSNQISTRIDESKYTCCCGSPVILCAKLWLRLLLILSVINIIIITKLIDKEESNDLAQWVEHNQHFILGAVINIPLAIVSAMSLYGIYKKQPNWLWPFIIYLLIGIISTGIHVFHVIVEIKPVEITNSMKFSRTIE</sequence>
<evidence type="ECO:0000313" key="6">
    <source>
        <dbReference type="Proteomes" id="UP000887540"/>
    </source>
</evidence>
<reference evidence="7" key="1">
    <citation type="submission" date="2022-11" db="UniProtKB">
        <authorList>
            <consortium name="WormBaseParasite"/>
        </authorList>
    </citation>
    <scope>IDENTIFICATION</scope>
</reference>